<dbReference type="SUPFAM" id="SSF53335">
    <property type="entry name" value="S-adenosyl-L-methionine-dependent methyltransferases"/>
    <property type="match status" value="1"/>
</dbReference>
<sequence>MSTDEHQATGGTVVQRNEEVYRETAMVDRYDSFGEDGWLTDREAAIVDEHFAEPGRVLDVGCGTGRTSRPLAERGHDVVGIDVSDEMVAQARARHPDLTFAVDDVTDLDFADETFDYVLFSYYGLDSIYPESGREQAMRELHRLLKPGGVFTFNSHNWWYVLPALLTDAGFDHVTVVGKRGWPLVNFEISHYYVAERS</sequence>
<dbReference type="InterPro" id="IPR029063">
    <property type="entry name" value="SAM-dependent_MTases_sf"/>
</dbReference>
<proteinExistence type="predicted"/>
<dbReference type="PANTHER" id="PTHR42912">
    <property type="entry name" value="METHYLTRANSFERASE"/>
    <property type="match status" value="1"/>
</dbReference>
<comment type="caution">
    <text evidence="2">The sequence shown here is derived from an EMBL/GenBank/DDBJ whole genome shotgun (WGS) entry which is preliminary data.</text>
</comment>
<reference evidence="2 3" key="1">
    <citation type="journal article" date="2019" name="Int. J. Syst. Evol. Microbiol.">
        <title>The Global Catalogue of Microorganisms (GCM) 10K type strain sequencing project: providing services to taxonomists for standard genome sequencing and annotation.</title>
        <authorList>
            <consortium name="The Broad Institute Genomics Platform"/>
            <consortium name="The Broad Institute Genome Sequencing Center for Infectious Disease"/>
            <person name="Wu L."/>
            <person name="Ma J."/>
        </authorList>
    </citation>
    <scope>NUCLEOTIDE SEQUENCE [LARGE SCALE GENOMIC DNA]</scope>
    <source>
        <strain evidence="2 3">CGMCC 1.10390</strain>
    </source>
</reference>
<dbReference type="RefSeq" id="WP_256398886.1">
    <property type="nucleotide sequence ID" value="NZ_JANHJR010000001.1"/>
</dbReference>
<dbReference type="GO" id="GO:0032259">
    <property type="term" value="P:methylation"/>
    <property type="evidence" value="ECO:0007669"/>
    <property type="project" value="UniProtKB-KW"/>
</dbReference>
<evidence type="ECO:0000259" key="1">
    <source>
        <dbReference type="Pfam" id="PF13649"/>
    </source>
</evidence>
<evidence type="ECO:0000313" key="3">
    <source>
        <dbReference type="Proteomes" id="UP001597034"/>
    </source>
</evidence>
<dbReference type="Gene3D" id="3.40.50.150">
    <property type="entry name" value="Vaccinia Virus protein VP39"/>
    <property type="match status" value="1"/>
</dbReference>
<feature type="domain" description="Methyltransferase" evidence="1">
    <location>
        <begin position="57"/>
        <end position="149"/>
    </location>
</feature>
<dbReference type="AlphaFoldDB" id="A0ABD6DJV6"/>
<dbReference type="GO" id="GO:0008168">
    <property type="term" value="F:methyltransferase activity"/>
    <property type="evidence" value="ECO:0007669"/>
    <property type="project" value="UniProtKB-KW"/>
</dbReference>
<name>A0ABD6DJV6_9EURY</name>
<dbReference type="EMBL" id="JBHUDO010000002">
    <property type="protein sequence ID" value="MFD1645597.1"/>
    <property type="molecule type" value="Genomic_DNA"/>
</dbReference>
<dbReference type="EC" id="2.1.1.-" evidence="2"/>
<evidence type="ECO:0000313" key="2">
    <source>
        <dbReference type="EMBL" id="MFD1645597.1"/>
    </source>
</evidence>
<dbReference type="InterPro" id="IPR050508">
    <property type="entry name" value="Methyltransf_Superfamily"/>
</dbReference>
<keyword evidence="3" id="KW-1185">Reference proteome</keyword>
<protein>
    <submittedName>
        <fullName evidence="2">Class I SAM-dependent methyltransferase</fullName>
        <ecNumber evidence="2">2.1.1.-</ecNumber>
    </submittedName>
</protein>
<organism evidence="2 3">
    <name type="scientific">Haloarchaeobius litoreus</name>
    <dbReference type="NCBI Taxonomy" id="755306"/>
    <lineage>
        <taxon>Archaea</taxon>
        <taxon>Methanobacteriati</taxon>
        <taxon>Methanobacteriota</taxon>
        <taxon>Stenosarchaea group</taxon>
        <taxon>Halobacteria</taxon>
        <taxon>Halobacteriales</taxon>
        <taxon>Halorubellaceae</taxon>
        <taxon>Haloarchaeobius</taxon>
    </lineage>
</organism>
<dbReference type="Proteomes" id="UP001597034">
    <property type="component" value="Unassembled WGS sequence"/>
</dbReference>
<accession>A0ABD6DJV6</accession>
<dbReference type="InterPro" id="IPR041698">
    <property type="entry name" value="Methyltransf_25"/>
</dbReference>
<keyword evidence="2" id="KW-0808">Transferase</keyword>
<keyword evidence="2" id="KW-0489">Methyltransferase</keyword>
<gene>
    <name evidence="2" type="ORF">ACFSBL_07875</name>
</gene>
<dbReference type="CDD" id="cd02440">
    <property type="entry name" value="AdoMet_MTases"/>
    <property type="match status" value="1"/>
</dbReference>
<dbReference type="PANTHER" id="PTHR42912:SF58">
    <property type="entry name" value="BLR1400 PROTEIN"/>
    <property type="match status" value="1"/>
</dbReference>
<dbReference type="Pfam" id="PF13649">
    <property type="entry name" value="Methyltransf_25"/>
    <property type="match status" value="1"/>
</dbReference>